<evidence type="ECO:0000313" key="2">
    <source>
        <dbReference type="Proteomes" id="UP000054683"/>
    </source>
</evidence>
<proteinExistence type="predicted"/>
<name>A0A158IDG0_9BURK</name>
<reference evidence="1 2" key="1">
    <citation type="submission" date="2016-01" db="EMBL/GenBank/DDBJ databases">
        <authorList>
            <person name="Oliw E.H."/>
        </authorList>
    </citation>
    <scope>NUCLEOTIDE SEQUENCE [LARGE SCALE GENOMIC DNA]</scope>
    <source>
        <strain evidence="1">LMG 27134</strain>
    </source>
</reference>
<organism evidence="1 2">
    <name type="scientific">Caballeronia udeis</name>
    <dbReference type="NCBI Taxonomy" id="1232866"/>
    <lineage>
        <taxon>Bacteria</taxon>
        <taxon>Pseudomonadati</taxon>
        <taxon>Pseudomonadota</taxon>
        <taxon>Betaproteobacteria</taxon>
        <taxon>Burkholderiales</taxon>
        <taxon>Burkholderiaceae</taxon>
        <taxon>Caballeronia</taxon>
    </lineage>
</organism>
<protein>
    <submittedName>
        <fullName evidence="1">Uncharacterized protein</fullName>
    </submittedName>
</protein>
<dbReference type="Proteomes" id="UP000054683">
    <property type="component" value="Unassembled WGS sequence"/>
</dbReference>
<dbReference type="RefSeq" id="WP_156528993.1">
    <property type="nucleotide sequence ID" value="NZ_FCOK02000047.1"/>
</dbReference>
<gene>
    <name evidence="1" type="ORF">AWB69_05724</name>
</gene>
<accession>A0A158IDG0</accession>
<evidence type="ECO:0000313" key="1">
    <source>
        <dbReference type="EMBL" id="SAL54030.1"/>
    </source>
</evidence>
<dbReference type="EMBL" id="FCOK02000047">
    <property type="protein sequence ID" value="SAL54030.1"/>
    <property type="molecule type" value="Genomic_DNA"/>
</dbReference>
<dbReference type="AlphaFoldDB" id="A0A158IDG0"/>
<sequence>MTLASLSGTYVPNLHNPKYKERTLRRIKQAFGWALAVLGDEPRELAKNWIDEHLGQQQKPLSQWLRAKLLLCTDSHYAFGSDGAACKKYTLNRSGVSEVRSVLQGAEPTPVAALLANPTADTDEAYDLKLVQYWVMHAYGAEMQSLEFEYQEKASARLWHPLQNLRKAAKEQVWNAAGLKYNYDIKACAPTLILQHAQQLGMDEWLFGIDDYLKNTADVRKHIADVTNILLKDAKVLVNALFCGARLGASKEFALFELVGFDREKITILQNDARLTQLREDIKVCWKAIEPTMPVAHTDKGRKLPLNSRRKWYRYFELERQVLNVTRAKLNNAGVKCFLEHDGWRSDTAIDLKQMEDVVFQETGYRITLVA</sequence>
<dbReference type="OrthoDB" id="9157607at2"/>